<comment type="caution">
    <text evidence="1">The sequence shown here is derived from an EMBL/GenBank/DDBJ whole genome shotgun (WGS) entry which is preliminary data.</text>
</comment>
<evidence type="ECO:0000313" key="1">
    <source>
        <dbReference type="EMBL" id="EHJ09626.1"/>
    </source>
</evidence>
<dbReference type="EMBL" id="AESD01000885">
    <property type="protein sequence ID" value="EHJ09626.1"/>
    <property type="molecule type" value="Genomic_DNA"/>
</dbReference>
<dbReference type="AlphaFoldDB" id="G5JDW4"/>
<proteinExistence type="predicted"/>
<reference evidence="1 2" key="1">
    <citation type="journal article" date="2011" name="Front. Microbiol.">
        <title>Two Strains of Crocosphaera watsonii with Highly Conserved Genomes are Distinguished by Strain-Specific Features.</title>
        <authorList>
            <person name="Bench S.R."/>
            <person name="Ilikchyan I.N."/>
            <person name="Tripp H.J."/>
            <person name="Zehr J.P."/>
        </authorList>
    </citation>
    <scope>NUCLEOTIDE SEQUENCE [LARGE SCALE GENOMIC DNA]</scope>
    <source>
        <strain evidence="1 2">WH 0003</strain>
    </source>
</reference>
<dbReference type="Proteomes" id="UP000003477">
    <property type="component" value="Unassembled WGS sequence"/>
</dbReference>
<accession>G5JDW4</accession>
<organism evidence="1 2">
    <name type="scientific">Crocosphaera watsonii WH 0003</name>
    <dbReference type="NCBI Taxonomy" id="423471"/>
    <lineage>
        <taxon>Bacteria</taxon>
        <taxon>Bacillati</taxon>
        <taxon>Cyanobacteriota</taxon>
        <taxon>Cyanophyceae</taxon>
        <taxon>Oscillatoriophycideae</taxon>
        <taxon>Chroococcales</taxon>
        <taxon>Aphanothecaceae</taxon>
        <taxon>Crocosphaera</taxon>
    </lineage>
</organism>
<name>G5JDW4_CROWT</name>
<dbReference type="PATRIC" id="fig|423471.3.peg.5235"/>
<gene>
    <name evidence="1" type="ORF">CWATWH0003_5603</name>
</gene>
<sequence>MSLNNEQLKSAHNWEKAVYTEAEWDKNRLVWIPKNKEANEAKIQEIRDTN</sequence>
<protein>
    <submittedName>
        <fullName evidence="1">Uncharacterized protein</fullName>
    </submittedName>
</protein>
<evidence type="ECO:0000313" key="2">
    <source>
        <dbReference type="Proteomes" id="UP000003477"/>
    </source>
</evidence>